<dbReference type="Pfam" id="PF05347">
    <property type="entry name" value="Complex1_LYR"/>
    <property type="match status" value="1"/>
</dbReference>
<evidence type="ECO:0000256" key="11">
    <source>
        <dbReference type="SAM" id="MobiDB-lite"/>
    </source>
</evidence>
<dbReference type="GO" id="GO:0007005">
    <property type="term" value="P:mitochondrion organization"/>
    <property type="evidence" value="ECO:0007669"/>
    <property type="project" value="InterPro"/>
</dbReference>
<dbReference type="SMART" id="SM01265">
    <property type="entry name" value="Mab-21"/>
    <property type="match status" value="1"/>
</dbReference>
<name>A0A553MP27_9TELE</name>
<evidence type="ECO:0000256" key="8">
    <source>
        <dbReference type="ARBA" id="ARBA00023136"/>
    </source>
</evidence>
<evidence type="ECO:0000259" key="14">
    <source>
        <dbReference type="Pfam" id="PF21297"/>
    </source>
</evidence>
<keyword evidence="3" id="KW-0812">Transmembrane</keyword>
<protein>
    <recommendedName>
        <fullName evidence="9">Mitochondrial elongation factor 1</fullName>
    </recommendedName>
    <alternativeName>
        <fullName evidence="10">Smith-Magenis syndrome chromosomal region candidate gene 7 protein-like</fullName>
    </alternativeName>
</protein>
<dbReference type="PANTHER" id="PTHR16451:SF14">
    <property type="entry name" value="MITOCHONDRIAL DYNAMICS PROTEIN MID51"/>
    <property type="match status" value="1"/>
</dbReference>
<keyword evidence="7" id="KW-0496">Mitochondrion</keyword>
<dbReference type="InterPro" id="IPR045909">
    <property type="entry name" value="MID49/MID51"/>
</dbReference>
<dbReference type="Gene3D" id="1.10.1410.40">
    <property type="match status" value="1"/>
</dbReference>
<keyword evidence="4" id="KW-0547">Nucleotide-binding</keyword>
<gene>
    <name evidence="15" type="ORF">DNTS_020700</name>
</gene>
<dbReference type="CDD" id="cd20272">
    <property type="entry name" value="Complex1_LYR_MIEF1-MP"/>
    <property type="match status" value="1"/>
</dbReference>
<reference evidence="15 16" key="1">
    <citation type="journal article" date="2019" name="Sci. Data">
        <title>Hybrid genome assembly and annotation of Danionella translucida.</title>
        <authorList>
            <person name="Kadobianskyi M."/>
            <person name="Schulze L."/>
            <person name="Schuelke M."/>
            <person name="Judkewitz B."/>
        </authorList>
    </citation>
    <scope>NUCLEOTIDE SEQUENCE [LARGE SCALE GENOMIC DNA]</scope>
    <source>
        <strain evidence="15 16">Bolton</strain>
    </source>
</reference>
<feature type="domain" description="Mab-21-like HhH/H2TH-like" evidence="13">
    <location>
        <begin position="466"/>
        <end position="553"/>
    </location>
</feature>
<sequence>MSVCAFVSCEHSLMGGWSRSAVLQLYRSLLRAGRLLQYTDRDFYKHAVSREFRRCQSLSVPADREEALRRGQFFLSSGLGGLGTRSSMAGVNRDQKGKKDDNGFGSAIDFVLSNAKLVLGVGGAAMLGIATLAVKRVRSTATFDAFCPENGMYDRALSAPSSPTKADPSGRRSWEEPSWLGSSPRTLNHDMKHNVSRSLQTLPTSSSSFKPDSVHRSMGRGGSRAGKAELQKARMRLSLQEHLWAFFQERVSIPSEEQAVARRAALDICAELRVFLHAKLPDMPLREMYLSGSLYDDLQVVTADHAQLMVPMILEKNLWSSIPGEDTIMNVPGFWLVRRENLEYFPRGSSYWDRCMVGGYLSPKSILEVFEKLVAGSINWPAIGSVLDYVIRPVVPSETLTLEVQYETDRRLYVDFLPLLVMDDGASLIAKPHRLAAERHENLWRQSFRVAETAKLRALDQEDSGCRCVCLKIIKAVCKLNPALARLNASQLTNAILLLSEQEGDWTQEALADRFLQLLRALVGHLESGRLPCILNLKVDLFCELTPPEIDELGYTLYCALSDPESLLRTV</sequence>
<comment type="caution">
    <text evidence="15">The sequence shown here is derived from an EMBL/GenBank/DDBJ whole genome shotgun (WGS) entry which is preliminary data.</text>
</comment>
<dbReference type="EMBL" id="SRMA01027336">
    <property type="protein sequence ID" value="TRY54934.1"/>
    <property type="molecule type" value="Genomic_DNA"/>
</dbReference>
<feature type="domain" description="Complex 1 LYR protein" evidence="12">
    <location>
        <begin position="21"/>
        <end position="75"/>
    </location>
</feature>
<dbReference type="Pfam" id="PF21297">
    <property type="entry name" value="MID51-like_C"/>
    <property type="match status" value="1"/>
</dbReference>
<feature type="region of interest" description="Disordered" evidence="11">
    <location>
        <begin position="154"/>
        <end position="227"/>
    </location>
</feature>
<evidence type="ECO:0000256" key="9">
    <source>
        <dbReference type="ARBA" id="ARBA00041786"/>
    </source>
</evidence>
<evidence type="ECO:0000256" key="3">
    <source>
        <dbReference type="ARBA" id="ARBA00022692"/>
    </source>
</evidence>
<keyword evidence="6" id="KW-1133">Transmembrane helix</keyword>
<evidence type="ECO:0000259" key="12">
    <source>
        <dbReference type="Pfam" id="PF05347"/>
    </source>
</evidence>
<evidence type="ECO:0000259" key="13">
    <source>
        <dbReference type="Pfam" id="PF20266"/>
    </source>
</evidence>
<dbReference type="AlphaFoldDB" id="A0A553MP27"/>
<dbReference type="FunFam" id="1.10.1410.40:FF:000003">
    <property type="entry name" value="Mitochondrial dynamics protein MID51"/>
    <property type="match status" value="1"/>
</dbReference>
<dbReference type="STRING" id="623744.A0A553MP27"/>
<dbReference type="InterPro" id="IPR046906">
    <property type="entry name" value="Mab-21_HhH/H2TH-like"/>
</dbReference>
<dbReference type="InterPro" id="IPR024810">
    <property type="entry name" value="MAB21L/cGLR"/>
</dbReference>
<comment type="subcellular location">
    <subcellularLocation>
        <location evidence="1">Mitochondrion outer membrane</location>
        <topology evidence="1">Single-pass membrane protein</topology>
    </subcellularLocation>
</comment>
<evidence type="ECO:0000256" key="4">
    <source>
        <dbReference type="ARBA" id="ARBA00022741"/>
    </source>
</evidence>
<dbReference type="PANTHER" id="PTHR16451">
    <property type="entry name" value="MITOCHONDRIAL DYNAMICS PROTEINS 49/51 FAMILY MEMBER"/>
    <property type="match status" value="1"/>
</dbReference>
<keyword evidence="16" id="KW-1185">Reference proteome</keyword>
<evidence type="ECO:0000256" key="10">
    <source>
        <dbReference type="ARBA" id="ARBA00043160"/>
    </source>
</evidence>
<keyword evidence="8" id="KW-0472">Membrane</keyword>
<dbReference type="Pfam" id="PF20266">
    <property type="entry name" value="Mab-21_C"/>
    <property type="match status" value="1"/>
</dbReference>
<dbReference type="Gene3D" id="3.30.460.90">
    <property type="match status" value="1"/>
</dbReference>
<dbReference type="GO" id="GO:0000166">
    <property type="term" value="F:nucleotide binding"/>
    <property type="evidence" value="ECO:0007669"/>
    <property type="project" value="UniProtKB-KW"/>
</dbReference>
<evidence type="ECO:0000256" key="7">
    <source>
        <dbReference type="ARBA" id="ARBA00023128"/>
    </source>
</evidence>
<evidence type="ECO:0000256" key="5">
    <source>
        <dbReference type="ARBA" id="ARBA00022787"/>
    </source>
</evidence>
<evidence type="ECO:0000256" key="2">
    <source>
        <dbReference type="ARBA" id="ARBA00022553"/>
    </source>
</evidence>
<accession>A0A553MP27</accession>
<evidence type="ECO:0000256" key="1">
    <source>
        <dbReference type="ARBA" id="ARBA00004572"/>
    </source>
</evidence>
<dbReference type="InterPro" id="IPR008011">
    <property type="entry name" value="Complex1_LYR_dom"/>
</dbReference>
<feature type="domain" description="Mitochondrial dynamics protein MID51-like C-terminal" evidence="14">
    <location>
        <begin position="257"/>
        <end position="452"/>
    </location>
</feature>
<dbReference type="GO" id="GO:0090141">
    <property type="term" value="P:positive regulation of mitochondrial fission"/>
    <property type="evidence" value="ECO:0007669"/>
    <property type="project" value="TreeGrafter"/>
</dbReference>
<evidence type="ECO:0000313" key="16">
    <source>
        <dbReference type="Proteomes" id="UP000316079"/>
    </source>
</evidence>
<dbReference type="InterPro" id="IPR049097">
    <property type="entry name" value="MID51-like_C"/>
</dbReference>
<dbReference type="InterPro" id="IPR045300">
    <property type="entry name" value="Complex1_LYR_MIEF1-MP"/>
</dbReference>
<keyword evidence="5" id="KW-1000">Mitochondrion outer membrane</keyword>
<organism evidence="15 16">
    <name type="scientific">Danionella cerebrum</name>
    <dbReference type="NCBI Taxonomy" id="2873325"/>
    <lineage>
        <taxon>Eukaryota</taxon>
        <taxon>Metazoa</taxon>
        <taxon>Chordata</taxon>
        <taxon>Craniata</taxon>
        <taxon>Vertebrata</taxon>
        <taxon>Euteleostomi</taxon>
        <taxon>Actinopterygii</taxon>
        <taxon>Neopterygii</taxon>
        <taxon>Teleostei</taxon>
        <taxon>Ostariophysi</taxon>
        <taxon>Cypriniformes</taxon>
        <taxon>Danionidae</taxon>
        <taxon>Danioninae</taxon>
        <taxon>Danionella</taxon>
    </lineage>
</organism>
<proteinExistence type="predicted"/>
<dbReference type="FunFam" id="3.30.460.90:FF:000002">
    <property type="entry name" value="Mitochondrial dynamics protein MID51"/>
    <property type="match status" value="1"/>
</dbReference>
<evidence type="ECO:0000313" key="15">
    <source>
        <dbReference type="EMBL" id="TRY54934.1"/>
    </source>
</evidence>
<dbReference type="Proteomes" id="UP000316079">
    <property type="component" value="Unassembled WGS sequence"/>
</dbReference>
<evidence type="ECO:0000256" key="6">
    <source>
        <dbReference type="ARBA" id="ARBA00022989"/>
    </source>
</evidence>
<dbReference type="GO" id="GO:0005741">
    <property type="term" value="C:mitochondrial outer membrane"/>
    <property type="evidence" value="ECO:0007669"/>
    <property type="project" value="UniProtKB-SubCell"/>
</dbReference>
<feature type="compositionally biased region" description="Polar residues" evidence="11">
    <location>
        <begin position="196"/>
        <end position="210"/>
    </location>
</feature>
<keyword evidence="2" id="KW-0597">Phosphoprotein</keyword>
<dbReference type="OrthoDB" id="5964386at2759"/>